<reference evidence="4 5" key="1">
    <citation type="submission" date="2019-11" db="EMBL/GenBank/DDBJ databases">
        <title>Characterization of Elizabethkingia argenteiflava sp. nov., isolated from inner surface of Soybean Pods.</title>
        <authorList>
            <person name="Mo S."/>
        </authorList>
    </citation>
    <scope>NUCLEOTIDE SEQUENCE [LARGE SCALE GENOMIC DNA]</scope>
    <source>
        <strain evidence="4 5">YB22</strain>
    </source>
</reference>
<feature type="short sequence motif" description="Histidine triad motif" evidence="2">
    <location>
        <begin position="94"/>
        <end position="98"/>
    </location>
</feature>
<dbReference type="PANTHER" id="PTHR46648">
    <property type="entry name" value="HIT FAMILY PROTEIN 1"/>
    <property type="match status" value="1"/>
</dbReference>
<evidence type="ECO:0000259" key="3">
    <source>
        <dbReference type="PROSITE" id="PS51084"/>
    </source>
</evidence>
<protein>
    <submittedName>
        <fullName evidence="4">HIT domain-containing protein</fullName>
    </submittedName>
</protein>
<dbReference type="GO" id="GO:0003824">
    <property type="term" value="F:catalytic activity"/>
    <property type="evidence" value="ECO:0007669"/>
    <property type="project" value="InterPro"/>
</dbReference>
<dbReference type="AlphaFoldDB" id="A0A845PQS1"/>
<dbReference type="GO" id="GO:0009117">
    <property type="term" value="P:nucleotide metabolic process"/>
    <property type="evidence" value="ECO:0007669"/>
    <property type="project" value="TreeGrafter"/>
</dbReference>
<evidence type="ECO:0000313" key="5">
    <source>
        <dbReference type="Proteomes" id="UP000553459"/>
    </source>
</evidence>
<gene>
    <name evidence="4" type="ORF">GNY06_01865</name>
</gene>
<organism evidence="4 5">
    <name type="scientific">Elizabethkingia argenteiflava</name>
    <dbReference type="NCBI Taxonomy" id="2681556"/>
    <lineage>
        <taxon>Bacteria</taxon>
        <taxon>Pseudomonadati</taxon>
        <taxon>Bacteroidota</taxon>
        <taxon>Flavobacteriia</taxon>
        <taxon>Flavobacteriales</taxon>
        <taxon>Weeksellaceae</taxon>
        <taxon>Elizabethkingia</taxon>
    </lineage>
</organism>
<dbReference type="PROSITE" id="PS51084">
    <property type="entry name" value="HIT_2"/>
    <property type="match status" value="1"/>
</dbReference>
<sequence>MPCIFCEIVDRKIPAEVIFENEFIISFLDIDPINEGHILIIPKAHCVDLDDLNEALIAQILKLAQRLVTLLKKIMKCKGYSIMHNGGGCNDIGHFHLHIFPRYEDDGFGWTCAPRLTSYDLVSMRQKIIHYLDLD</sequence>
<evidence type="ECO:0000256" key="1">
    <source>
        <dbReference type="PIRSR" id="PIRSR601310-1"/>
    </source>
</evidence>
<dbReference type="RefSeq" id="WP_166518548.1">
    <property type="nucleotide sequence ID" value="NZ_JAAABJ010000211.1"/>
</dbReference>
<name>A0A845PQS1_9FLAO</name>
<accession>A0A845PQS1</accession>
<evidence type="ECO:0000313" key="4">
    <source>
        <dbReference type="EMBL" id="NAW50184.1"/>
    </source>
</evidence>
<dbReference type="InterPro" id="IPR036265">
    <property type="entry name" value="HIT-like_sf"/>
</dbReference>
<dbReference type="Pfam" id="PF01230">
    <property type="entry name" value="HIT"/>
    <property type="match status" value="1"/>
</dbReference>
<dbReference type="Proteomes" id="UP000553459">
    <property type="component" value="Unassembled WGS sequence"/>
</dbReference>
<dbReference type="PANTHER" id="PTHR46648:SF1">
    <property type="entry name" value="ADENOSINE 5'-MONOPHOSPHORAMIDASE HNT1"/>
    <property type="match status" value="1"/>
</dbReference>
<dbReference type="InterPro" id="IPR001310">
    <property type="entry name" value="Histidine_triad_HIT"/>
</dbReference>
<dbReference type="PRINTS" id="PR00332">
    <property type="entry name" value="HISTRIAD"/>
</dbReference>
<comment type="caution">
    <text evidence="4">The sequence shown here is derived from an EMBL/GenBank/DDBJ whole genome shotgun (WGS) entry which is preliminary data.</text>
</comment>
<evidence type="ECO:0000256" key="2">
    <source>
        <dbReference type="PROSITE-ProRule" id="PRU00464"/>
    </source>
</evidence>
<proteinExistence type="predicted"/>
<feature type="domain" description="HIT" evidence="3">
    <location>
        <begin position="4"/>
        <end position="109"/>
    </location>
</feature>
<dbReference type="InterPro" id="IPR011146">
    <property type="entry name" value="HIT-like"/>
</dbReference>
<dbReference type="SUPFAM" id="SSF54197">
    <property type="entry name" value="HIT-like"/>
    <property type="match status" value="1"/>
</dbReference>
<keyword evidence="5" id="KW-1185">Reference proteome</keyword>
<feature type="active site" description="Tele-AMP-histidine intermediate" evidence="1">
    <location>
        <position position="98"/>
    </location>
</feature>
<dbReference type="Gene3D" id="3.30.428.10">
    <property type="entry name" value="HIT-like"/>
    <property type="match status" value="1"/>
</dbReference>
<dbReference type="EMBL" id="JAAABJ010000211">
    <property type="protein sequence ID" value="NAW50184.1"/>
    <property type="molecule type" value="Genomic_DNA"/>
</dbReference>